<dbReference type="EMBL" id="JAAAHW010011818">
    <property type="protein sequence ID" value="KAF9917260.1"/>
    <property type="molecule type" value="Genomic_DNA"/>
</dbReference>
<dbReference type="OrthoDB" id="2445470at2759"/>
<gene>
    <name evidence="1" type="ORF">BGZ65_012959</name>
</gene>
<feature type="non-terminal residue" evidence="1">
    <location>
        <position position="194"/>
    </location>
</feature>
<feature type="non-terminal residue" evidence="1">
    <location>
        <position position="1"/>
    </location>
</feature>
<evidence type="ECO:0000313" key="2">
    <source>
        <dbReference type="Proteomes" id="UP000749646"/>
    </source>
</evidence>
<dbReference type="Proteomes" id="UP000749646">
    <property type="component" value="Unassembled WGS sequence"/>
</dbReference>
<dbReference type="PANTHER" id="PTHR21422:SF9">
    <property type="entry name" value="RAB3 GTPASE-ACTIVATING PROTEIN CATALYTIC SUBUNIT"/>
    <property type="match status" value="1"/>
</dbReference>
<name>A0A9P6IKP4_9FUNG</name>
<dbReference type="PANTHER" id="PTHR21422">
    <property type="entry name" value="RAB3 GTPASE-ACTIVATING PROTEIN CATALYTIC SUBUNIT"/>
    <property type="match status" value="1"/>
</dbReference>
<protein>
    <submittedName>
        <fullName evidence="1">Uncharacterized protein</fullName>
    </submittedName>
</protein>
<keyword evidence="2" id="KW-1185">Reference proteome</keyword>
<reference evidence="1" key="1">
    <citation type="journal article" date="2020" name="Fungal Divers.">
        <title>Resolving the Mortierellaceae phylogeny through synthesis of multi-gene phylogenetics and phylogenomics.</title>
        <authorList>
            <person name="Vandepol N."/>
            <person name="Liber J."/>
            <person name="Desiro A."/>
            <person name="Na H."/>
            <person name="Kennedy M."/>
            <person name="Barry K."/>
            <person name="Grigoriev I.V."/>
            <person name="Miller A.N."/>
            <person name="O'Donnell K."/>
            <person name="Stajich J.E."/>
            <person name="Bonito G."/>
        </authorList>
    </citation>
    <scope>NUCLEOTIDE SEQUENCE</scope>
    <source>
        <strain evidence="1">MES-2147</strain>
    </source>
</reference>
<comment type="caution">
    <text evidence="1">The sequence shown here is derived from an EMBL/GenBank/DDBJ whole genome shotgun (WGS) entry which is preliminary data.</text>
</comment>
<proteinExistence type="predicted"/>
<dbReference type="InterPro" id="IPR045700">
    <property type="entry name" value="Rab3GAP1"/>
</dbReference>
<dbReference type="AlphaFoldDB" id="A0A9P6IKP4"/>
<dbReference type="GO" id="GO:0005096">
    <property type="term" value="F:GTPase activator activity"/>
    <property type="evidence" value="ECO:0007669"/>
    <property type="project" value="InterPro"/>
</dbReference>
<evidence type="ECO:0000313" key="1">
    <source>
        <dbReference type="EMBL" id="KAF9917260.1"/>
    </source>
</evidence>
<accession>A0A9P6IKP4</accession>
<sequence>KSEPLPASQQIPLFDHCHEAQKALAYLHALPISKLFAQLLPTIFLLAYDTLVTHPVSSASHQAAKALHELARELTDTPWYELATEEKDQDLKLIIAKFREAELVIGRFIALVRKFSGQYNLAERVMEANESVVEDGSERDSVYELFAVGGAGGGVGGGVGWPSTQPSFPKPACREFVIETFDPSSTSSSVYGAP</sequence>
<organism evidence="1 2">
    <name type="scientific">Modicella reniformis</name>
    <dbReference type="NCBI Taxonomy" id="1440133"/>
    <lineage>
        <taxon>Eukaryota</taxon>
        <taxon>Fungi</taxon>
        <taxon>Fungi incertae sedis</taxon>
        <taxon>Mucoromycota</taxon>
        <taxon>Mortierellomycotina</taxon>
        <taxon>Mortierellomycetes</taxon>
        <taxon>Mortierellales</taxon>
        <taxon>Mortierellaceae</taxon>
        <taxon>Modicella</taxon>
    </lineage>
</organism>